<protein>
    <recommendedName>
        <fullName evidence="13">mRNA export factor GLE1</fullName>
    </recommendedName>
    <alternativeName>
        <fullName evidence="15">Nuclear pore protein GLE1</fullName>
    </alternativeName>
    <alternativeName>
        <fullName evidence="14">Nucleoporin GLE1</fullName>
    </alternativeName>
    <alternativeName>
        <fullName evidence="16">RNA export factor GLE1</fullName>
    </alternativeName>
</protein>
<reference evidence="18" key="1">
    <citation type="submission" date="2022-10" db="EMBL/GenBank/DDBJ databases">
        <authorList>
            <person name="Byrne P K."/>
        </authorList>
    </citation>
    <scope>NUCLEOTIDE SEQUENCE</scope>
    <source>
        <strain evidence="18">IFO1815</strain>
    </source>
</reference>
<evidence type="ECO:0000256" key="7">
    <source>
        <dbReference type="ARBA" id="ARBA00022927"/>
    </source>
</evidence>
<dbReference type="Proteomes" id="UP001161438">
    <property type="component" value="Chromosome 4"/>
</dbReference>
<evidence type="ECO:0000256" key="4">
    <source>
        <dbReference type="ARBA" id="ARBA00011056"/>
    </source>
</evidence>
<dbReference type="RefSeq" id="XP_056080823.1">
    <property type="nucleotide sequence ID" value="XM_056226560.1"/>
</dbReference>
<evidence type="ECO:0000256" key="8">
    <source>
        <dbReference type="ARBA" id="ARBA00023010"/>
    </source>
</evidence>
<gene>
    <name evidence="18" type="primary">SMKI04G0360</name>
    <name evidence="18" type="ORF">SMKI_04G0360</name>
</gene>
<dbReference type="PANTHER" id="PTHR12960:SF0">
    <property type="entry name" value="MRNA EXPORT FACTOR GLE1"/>
    <property type="match status" value="1"/>
</dbReference>
<dbReference type="EMBL" id="OX365760">
    <property type="protein sequence ID" value="CAI4037706.1"/>
    <property type="molecule type" value="Genomic_DNA"/>
</dbReference>
<comment type="subcellular location">
    <subcellularLocation>
        <location evidence="1">Nucleus membrane</location>
        <topology evidence="1">Peripheral membrane protein</topology>
        <orientation evidence="1">Cytoplasmic side</orientation>
    </subcellularLocation>
    <subcellularLocation>
        <location evidence="3">Nucleus membrane</location>
        <topology evidence="3">Peripheral membrane protein</topology>
        <orientation evidence="3">Nucleoplasmic side</orientation>
    </subcellularLocation>
    <subcellularLocation>
        <location evidence="2">Nucleus</location>
        <location evidence="2">Nuclear pore complex</location>
    </subcellularLocation>
</comment>
<evidence type="ECO:0000256" key="15">
    <source>
        <dbReference type="ARBA" id="ARBA00075092"/>
    </source>
</evidence>
<keyword evidence="6" id="KW-0509">mRNA transport</keyword>
<dbReference type="GO" id="GO:0044614">
    <property type="term" value="C:nuclear pore cytoplasmic filaments"/>
    <property type="evidence" value="ECO:0007669"/>
    <property type="project" value="TreeGrafter"/>
</dbReference>
<comment type="similarity">
    <text evidence="4">Belongs to the GLE1 family.</text>
</comment>
<dbReference type="InterPro" id="IPR038506">
    <property type="entry name" value="GLE1-like_sf"/>
</dbReference>
<evidence type="ECO:0000256" key="11">
    <source>
        <dbReference type="ARBA" id="ARBA00023136"/>
    </source>
</evidence>
<dbReference type="Pfam" id="PF07817">
    <property type="entry name" value="GLE1"/>
    <property type="match status" value="1"/>
</dbReference>
<dbReference type="GO" id="GO:0016973">
    <property type="term" value="P:poly(A)+ mRNA export from nucleus"/>
    <property type="evidence" value="ECO:0007669"/>
    <property type="project" value="InterPro"/>
</dbReference>
<dbReference type="AlphaFoldDB" id="A0AA35IXT0"/>
<dbReference type="GO" id="GO:0031965">
    <property type="term" value="C:nuclear membrane"/>
    <property type="evidence" value="ECO:0007669"/>
    <property type="project" value="UniProtKB-SubCell"/>
</dbReference>
<keyword evidence="9" id="KW-0175">Coiled coil</keyword>
<dbReference type="FunFam" id="1.25.40.510:FF:000003">
    <property type="entry name" value="Nucleoporin GLE1"/>
    <property type="match status" value="1"/>
</dbReference>
<dbReference type="InterPro" id="IPR012476">
    <property type="entry name" value="GLE1"/>
</dbReference>
<dbReference type="GO" id="GO:0005737">
    <property type="term" value="C:cytoplasm"/>
    <property type="evidence" value="ECO:0007669"/>
    <property type="project" value="UniProtKB-ARBA"/>
</dbReference>
<evidence type="ECO:0000256" key="10">
    <source>
        <dbReference type="ARBA" id="ARBA00023132"/>
    </source>
</evidence>
<sequence>MRFVFDEVLSSDVDSPEFEETCSTTSSVSSGYPTPEPSPATKLPLFTAGGAKELVVKFDPALEDLLRDLNLQSKLIPLNEPIGAAPSIMVPHPTNLSLPNPPRLSLISTVKTPDMGAPLLEAIEDSFQRKMQNLVLINQKEVQSIRANKRRVEEQRKRKEEEERKRKEAEEKVKRERELLRQRKEEEELKRKEAEAKLAQKKQEEQRKKIEEQNEKEKQLKRDEEAKLLQQKDKLGKAITNFDRISKTFWHYKDKIAQIKKDIVLPVKKADVNVRNLLSRHKRKINPKFGQLTNSNQQLFKIQNELTQLINDTKGDSLAYQWILNFIAKAVVHQAETEVRVKPESALPLGKLTLYLLVQFPELQELFMARLVKKCPFVIGFTCEIDTEKGRQNMGWKRNNENKWEDNTSYDERMGGILSLFAIITRLALPQEFITSKSHPFPISLSWQILARICNTPLDLITNTHFVILGSWWDAAAVQFLQAYGKQASKLLVLIGEELTSKMAEKKYVGAARLRILLEAWQNNSMECFPEMSP</sequence>
<accession>A0AA35IXT0</accession>
<dbReference type="GO" id="GO:0005543">
    <property type="term" value="F:phospholipid binding"/>
    <property type="evidence" value="ECO:0007669"/>
    <property type="project" value="TreeGrafter"/>
</dbReference>
<evidence type="ECO:0000256" key="5">
    <source>
        <dbReference type="ARBA" id="ARBA00022448"/>
    </source>
</evidence>
<proteinExistence type="inferred from homology"/>
<evidence type="ECO:0000256" key="16">
    <source>
        <dbReference type="ARBA" id="ARBA00075681"/>
    </source>
</evidence>
<keyword evidence="11" id="KW-0472">Membrane</keyword>
<feature type="compositionally biased region" description="Basic and acidic residues" evidence="17">
    <location>
        <begin position="150"/>
        <end position="175"/>
    </location>
</feature>
<evidence type="ECO:0000256" key="2">
    <source>
        <dbReference type="ARBA" id="ARBA00004567"/>
    </source>
</evidence>
<evidence type="ECO:0000256" key="9">
    <source>
        <dbReference type="ARBA" id="ARBA00023054"/>
    </source>
</evidence>
<evidence type="ECO:0000256" key="3">
    <source>
        <dbReference type="ARBA" id="ARBA00004620"/>
    </source>
</evidence>
<evidence type="ECO:0000256" key="13">
    <source>
        <dbReference type="ARBA" id="ARBA00026227"/>
    </source>
</evidence>
<evidence type="ECO:0000256" key="12">
    <source>
        <dbReference type="ARBA" id="ARBA00023242"/>
    </source>
</evidence>
<feature type="region of interest" description="Disordered" evidence="17">
    <location>
        <begin position="198"/>
        <end position="224"/>
    </location>
</feature>
<evidence type="ECO:0000256" key="6">
    <source>
        <dbReference type="ARBA" id="ARBA00022816"/>
    </source>
</evidence>
<dbReference type="Gene3D" id="1.25.40.510">
    <property type="entry name" value="GLE1-like"/>
    <property type="match status" value="1"/>
</dbReference>
<keyword evidence="7" id="KW-0653">Protein transport</keyword>
<keyword evidence="19" id="KW-1185">Reference proteome</keyword>
<feature type="region of interest" description="Disordered" evidence="17">
    <location>
        <begin position="15"/>
        <end position="37"/>
    </location>
</feature>
<keyword evidence="5" id="KW-0813">Transport</keyword>
<feature type="region of interest" description="Disordered" evidence="17">
    <location>
        <begin position="147"/>
        <end position="175"/>
    </location>
</feature>
<keyword evidence="10" id="KW-0906">Nuclear pore complex</keyword>
<dbReference type="GO" id="GO:0000822">
    <property type="term" value="F:inositol hexakisphosphate binding"/>
    <property type="evidence" value="ECO:0007669"/>
    <property type="project" value="TreeGrafter"/>
</dbReference>
<keyword evidence="12" id="KW-0539">Nucleus</keyword>
<keyword evidence="8" id="KW-0811">Translocation</keyword>
<dbReference type="PANTHER" id="PTHR12960">
    <property type="entry name" value="GLE-1-RELATED"/>
    <property type="match status" value="1"/>
</dbReference>
<dbReference type="GeneID" id="80916919"/>
<feature type="compositionally biased region" description="Low complexity" evidence="17">
    <location>
        <begin position="21"/>
        <end position="33"/>
    </location>
</feature>
<dbReference type="GO" id="GO:0031369">
    <property type="term" value="F:translation initiation factor binding"/>
    <property type="evidence" value="ECO:0007669"/>
    <property type="project" value="TreeGrafter"/>
</dbReference>
<evidence type="ECO:0000313" key="19">
    <source>
        <dbReference type="Proteomes" id="UP001161438"/>
    </source>
</evidence>
<evidence type="ECO:0000256" key="14">
    <source>
        <dbReference type="ARBA" id="ARBA00029983"/>
    </source>
</evidence>
<organism evidence="18 19">
    <name type="scientific">Saccharomyces mikatae IFO 1815</name>
    <dbReference type="NCBI Taxonomy" id="226126"/>
    <lineage>
        <taxon>Eukaryota</taxon>
        <taxon>Fungi</taxon>
        <taxon>Dikarya</taxon>
        <taxon>Ascomycota</taxon>
        <taxon>Saccharomycotina</taxon>
        <taxon>Saccharomycetes</taxon>
        <taxon>Saccharomycetales</taxon>
        <taxon>Saccharomycetaceae</taxon>
        <taxon>Saccharomyces</taxon>
    </lineage>
</organism>
<evidence type="ECO:0000313" key="18">
    <source>
        <dbReference type="EMBL" id="CAI4037706.1"/>
    </source>
</evidence>
<name>A0AA35IXT0_SACMI</name>
<dbReference type="GO" id="GO:0015031">
    <property type="term" value="P:protein transport"/>
    <property type="evidence" value="ECO:0007669"/>
    <property type="project" value="UniProtKB-KW"/>
</dbReference>
<evidence type="ECO:0000256" key="1">
    <source>
        <dbReference type="ARBA" id="ARBA00004335"/>
    </source>
</evidence>
<evidence type="ECO:0000256" key="17">
    <source>
        <dbReference type="SAM" id="MobiDB-lite"/>
    </source>
</evidence>